<organism evidence="2 3">
    <name type="scientific">Mycolicibacterium confluentis</name>
    <dbReference type="NCBI Taxonomy" id="28047"/>
    <lineage>
        <taxon>Bacteria</taxon>
        <taxon>Bacillati</taxon>
        <taxon>Actinomycetota</taxon>
        <taxon>Actinomycetes</taxon>
        <taxon>Mycobacteriales</taxon>
        <taxon>Mycobacteriaceae</taxon>
        <taxon>Mycolicibacterium</taxon>
    </lineage>
</organism>
<reference evidence="2" key="1">
    <citation type="journal article" date="2019" name="Emerg. Microbes Infect.">
        <title>Comprehensive subspecies identification of 175 nontuberculous mycobacteria species based on 7547 genomic profiles.</title>
        <authorList>
            <person name="Matsumoto Y."/>
            <person name="Kinjo T."/>
            <person name="Motooka D."/>
            <person name="Nabeya D."/>
            <person name="Jung N."/>
            <person name="Uechi K."/>
            <person name="Horii T."/>
            <person name="Iida T."/>
            <person name="Fujita J."/>
            <person name="Nakamura S."/>
        </authorList>
    </citation>
    <scope>NUCLEOTIDE SEQUENCE [LARGE SCALE GENOMIC DNA]</scope>
    <source>
        <strain evidence="2">JCM 13671</strain>
    </source>
</reference>
<evidence type="ECO:0000313" key="3">
    <source>
        <dbReference type="Proteomes" id="UP000466931"/>
    </source>
</evidence>
<feature type="compositionally biased region" description="Basic and acidic residues" evidence="1">
    <location>
        <begin position="101"/>
        <end position="111"/>
    </location>
</feature>
<protein>
    <submittedName>
        <fullName evidence="2">Uncharacterized protein</fullName>
    </submittedName>
</protein>
<proteinExistence type="predicted"/>
<evidence type="ECO:0000313" key="2">
    <source>
        <dbReference type="EMBL" id="BBZ33050.1"/>
    </source>
</evidence>
<gene>
    <name evidence="2" type="ORF">MCNF_16550</name>
</gene>
<feature type="region of interest" description="Disordered" evidence="1">
    <location>
        <begin position="94"/>
        <end position="168"/>
    </location>
</feature>
<dbReference type="OrthoDB" id="3829170at2"/>
<accession>A0A7I7XUT1</accession>
<sequence length="168" mass="18223">MATQKLLSSLSEADFVLVRETAPEELGGLDEDALLDLHARVRRARNKHVGVYRRDAAVRVSAKGARGQARPANARNAARAEIFEESLARVSRQVAAAARQSAKELKEERLAQARQEAAPAASAAKPPRTSGVKPRVLTDKTRQSPGRKKREAGSIAAGARRQAKRDSR</sequence>
<name>A0A7I7XUT1_9MYCO</name>
<feature type="compositionally biased region" description="Low complexity" evidence="1">
    <location>
        <begin position="112"/>
        <end position="128"/>
    </location>
</feature>
<dbReference type="AlphaFoldDB" id="A0A7I7XUT1"/>
<keyword evidence="3" id="KW-1185">Reference proteome</keyword>
<evidence type="ECO:0000256" key="1">
    <source>
        <dbReference type="SAM" id="MobiDB-lite"/>
    </source>
</evidence>
<dbReference type="Proteomes" id="UP000466931">
    <property type="component" value="Chromosome"/>
</dbReference>
<reference evidence="2" key="2">
    <citation type="submission" date="2020-02" db="EMBL/GenBank/DDBJ databases">
        <authorList>
            <person name="Matsumoto Y."/>
            <person name="Motooka D."/>
            <person name="Nakamura S."/>
        </authorList>
    </citation>
    <scope>NUCLEOTIDE SEQUENCE</scope>
    <source>
        <strain evidence="2">JCM 13671</strain>
    </source>
</reference>
<dbReference type="RefSeq" id="WP_085152472.1">
    <property type="nucleotide sequence ID" value="NZ_AP022612.1"/>
</dbReference>
<dbReference type="EMBL" id="AP022612">
    <property type="protein sequence ID" value="BBZ33050.1"/>
    <property type="molecule type" value="Genomic_DNA"/>
</dbReference>